<dbReference type="RefSeq" id="WP_168082170.1">
    <property type="nucleotide sequence ID" value="NZ_JAAVJI010000002.1"/>
</dbReference>
<dbReference type="EMBL" id="JAAVJI010000002">
    <property type="protein sequence ID" value="NJP00233.1"/>
    <property type="molecule type" value="Genomic_DNA"/>
</dbReference>
<dbReference type="SUPFAM" id="SSF56037">
    <property type="entry name" value="PheT/TilS domain"/>
    <property type="match status" value="1"/>
</dbReference>
<dbReference type="InterPro" id="IPR012795">
    <property type="entry name" value="tRNA_Ile_lys_synt_N"/>
</dbReference>
<dbReference type="Pfam" id="PF01171">
    <property type="entry name" value="ATP_bind_3"/>
    <property type="match status" value="1"/>
</dbReference>
<reference evidence="10 11" key="1">
    <citation type="submission" date="2020-03" db="EMBL/GenBank/DDBJ databases">
        <authorList>
            <person name="Wang L."/>
            <person name="He N."/>
            <person name="Li Y."/>
            <person name="Fang Y."/>
            <person name="Zhang F."/>
        </authorList>
    </citation>
    <scope>NUCLEOTIDE SEQUENCE [LARGE SCALE GENOMIC DNA]</scope>
    <source>
        <strain evidence="11">hsmgli-8</strain>
    </source>
</reference>
<dbReference type="PANTHER" id="PTHR43033:SF1">
    <property type="entry name" value="TRNA(ILE)-LYSIDINE SYNTHASE-RELATED"/>
    <property type="match status" value="1"/>
</dbReference>
<dbReference type="InterPro" id="IPR011063">
    <property type="entry name" value="TilS/TtcA_N"/>
</dbReference>
<keyword evidence="6 8" id="KW-0067">ATP-binding</keyword>
<sequence length="439" mass="47630">MNLAEHVLACLHPWRDAPGWVVALSGGLDSTVLLHALATLSREHALPPIRAIHVHHGLQAVAQGWPAHCARLCETLGIPFQTLAVQVAPDASLEQAARQARYAALGAALGEREVLLTGQHQDDQAETLLLRLLRGAGVRGAAAMPSHRLLGRGTLYRPLLDVSRTVLEGYAKGQGLSWIDDPSNKDHRHQRNYLRHDVIPRLTSCWPAASQNLARSAGHFAQALDLLEAVALDDLAPACDTPPFPWLPLPSLALAPLRALSEARQRNALQTWLAPLTRLPDTAHWAGWSAVRDAGGDAQPLWALADGTLCRAGDRVWWLAGAWQHVPAAPPAWVDTAAPLALPGNGSLFWDGPALSGDLQVRYRQGGERLALAHRRRDLKRLLNEARVPGFVRGRLPLLFAGGHLVAVANLPALSSVPGQLRWQPPTVDRVFEMKGAFR</sequence>
<dbReference type="Gene3D" id="1.20.59.20">
    <property type="match status" value="1"/>
</dbReference>
<evidence type="ECO:0000256" key="7">
    <source>
        <dbReference type="ARBA" id="ARBA00048539"/>
    </source>
</evidence>
<comment type="catalytic activity">
    <reaction evidence="7 8">
        <text>cytidine(34) in tRNA(Ile2) + L-lysine + ATP = lysidine(34) in tRNA(Ile2) + AMP + diphosphate + H(+)</text>
        <dbReference type="Rhea" id="RHEA:43744"/>
        <dbReference type="Rhea" id="RHEA-COMP:10625"/>
        <dbReference type="Rhea" id="RHEA-COMP:10670"/>
        <dbReference type="ChEBI" id="CHEBI:15378"/>
        <dbReference type="ChEBI" id="CHEBI:30616"/>
        <dbReference type="ChEBI" id="CHEBI:32551"/>
        <dbReference type="ChEBI" id="CHEBI:33019"/>
        <dbReference type="ChEBI" id="CHEBI:82748"/>
        <dbReference type="ChEBI" id="CHEBI:83665"/>
        <dbReference type="ChEBI" id="CHEBI:456215"/>
        <dbReference type="EC" id="6.3.4.19"/>
    </reaction>
</comment>
<feature type="domain" description="Lysidine-tRNA(Ile) synthetase C-terminal" evidence="9">
    <location>
        <begin position="359"/>
        <end position="423"/>
    </location>
</feature>
<dbReference type="SMART" id="SM00977">
    <property type="entry name" value="TilS_C"/>
    <property type="match status" value="1"/>
</dbReference>
<keyword evidence="3 8" id="KW-0436">Ligase</keyword>
<comment type="function">
    <text evidence="8">Ligates lysine onto the cytidine present at position 34 of the AUA codon-specific tRNA(Ile) that contains the anticodon CAU, in an ATP-dependent manner. Cytidine is converted to lysidine, thus changing the amino acid specificity of the tRNA from methionine to isoleucine.</text>
</comment>
<comment type="similarity">
    <text evidence="8">Belongs to the tRNA(Ile)-lysidine synthase family.</text>
</comment>
<evidence type="ECO:0000256" key="3">
    <source>
        <dbReference type="ARBA" id="ARBA00022598"/>
    </source>
</evidence>
<dbReference type="NCBIfam" id="TIGR02433">
    <property type="entry name" value="lysidine_TilS_C"/>
    <property type="match status" value="1"/>
</dbReference>
<accession>A0ABX0YDW8</accession>
<dbReference type="NCBIfam" id="TIGR02432">
    <property type="entry name" value="lysidine_TilS_N"/>
    <property type="match status" value="1"/>
</dbReference>
<comment type="domain">
    <text evidence="8">The N-terminal region contains the highly conserved SGGXDS motif, predicted to be a P-loop motif involved in ATP binding.</text>
</comment>
<evidence type="ECO:0000313" key="11">
    <source>
        <dbReference type="Proteomes" id="UP000746535"/>
    </source>
</evidence>
<dbReference type="Pfam" id="PF11734">
    <property type="entry name" value="TilS_C"/>
    <property type="match status" value="1"/>
</dbReference>
<protein>
    <recommendedName>
        <fullName evidence="8">tRNA(Ile)-lysidine synthase</fullName>
        <ecNumber evidence="8">6.3.4.19</ecNumber>
    </recommendedName>
    <alternativeName>
        <fullName evidence="8">tRNA(Ile)-2-lysyl-cytidine synthase</fullName>
    </alternativeName>
    <alternativeName>
        <fullName evidence="8">tRNA(Ile)-lysidine synthetase</fullName>
    </alternativeName>
</protein>
<comment type="subcellular location">
    <subcellularLocation>
        <location evidence="1 8">Cytoplasm</location>
    </subcellularLocation>
</comment>
<evidence type="ECO:0000313" key="10">
    <source>
        <dbReference type="EMBL" id="NJP00233.1"/>
    </source>
</evidence>
<evidence type="ECO:0000256" key="4">
    <source>
        <dbReference type="ARBA" id="ARBA00022694"/>
    </source>
</evidence>
<organism evidence="10 11">
    <name type="scientific">Pseudomonas quercus</name>
    <dbReference type="NCBI Taxonomy" id="2722792"/>
    <lineage>
        <taxon>Bacteria</taxon>
        <taxon>Pseudomonadati</taxon>
        <taxon>Pseudomonadota</taxon>
        <taxon>Gammaproteobacteria</taxon>
        <taxon>Pseudomonadales</taxon>
        <taxon>Pseudomonadaceae</taxon>
        <taxon>Pseudomonas</taxon>
    </lineage>
</organism>
<comment type="caution">
    <text evidence="10">The sequence shown here is derived from an EMBL/GenBank/DDBJ whole genome shotgun (WGS) entry which is preliminary data.</text>
</comment>
<dbReference type="SUPFAM" id="SSF52402">
    <property type="entry name" value="Adenine nucleotide alpha hydrolases-like"/>
    <property type="match status" value="1"/>
</dbReference>
<evidence type="ECO:0000259" key="9">
    <source>
        <dbReference type="SMART" id="SM00977"/>
    </source>
</evidence>
<dbReference type="PANTHER" id="PTHR43033">
    <property type="entry name" value="TRNA(ILE)-LYSIDINE SYNTHASE-RELATED"/>
    <property type="match status" value="1"/>
</dbReference>
<evidence type="ECO:0000256" key="6">
    <source>
        <dbReference type="ARBA" id="ARBA00022840"/>
    </source>
</evidence>
<name>A0ABX0YDW8_9PSED</name>
<dbReference type="InterPro" id="IPR014729">
    <property type="entry name" value="Rossmann-like_a/b/a_fold"/>
</dbReference>
<dbReference type="HAMAP" id="MF_01161">
    <property type="entry name" value="tRNA_Ile_lys_synt"/>
    <property type="match status" value="1"/>
</dbReference>
<dbReference type="InterPro" id="IPR012796">
    <property type="entry name" value="Lysidine-tRNA-synth_C"/>
</dbReference>
<keyword evidence="4 8" id="KW-0819">tRNA processing</keyword>
<proteinExistence type="inferred from homology"/>
<dbReference type="InterPro" id="IPR015262">
    <property type="entry name" value="tRNA_Ile_lys_synt_subst-bd"/>
</dbReference>
<evidence type="ECO:0000256" key="8">
    <source>
        <dbReference type="HAMAP-Rule" id="MF_01161"/>
    </source>
</evidence>
<dbReference type="Proteomes" id="UP000746535">
    <property type="component" value="Unassembled WGS sequence"/>
</dbReference>
<keyword evidence="11" id="KW-1185">Reference proteome</keyword>
<dbReference type="CDD" id="cd01992">
    <property type="entry name" value="TilS_N"/>
    <property type="match status" value="1"/>
</dbReference>
<gene>
    <name evidence="8 10" type="primary">tilS</name>
    <name evidence="10" type="ORF">HBH25_05095</name>
</gene>
<keyword evidence="5 8" id="KW-0547">Nucleotide-binding</keyword>
<evidence type="ECO:0000256" key="2">
    <source>
        <dbReference type="ARBA" id="ARBA00022490"/>
    </source>
</evidence>
<dbReference type="Pfam" id="PF09179">
    <property type="entry name" value="TilS"/>
    <property type="match status" value="1"/>
</dbReference>
<evidence type="ECO:0000256" key="1">
    <source>
        <dbReference type="ARBA" id="ARBA00004496"/>
    </source>
</evidence>
<dbReference type="GO" id="GO:0032267">
    <property type="term" value="F:tRNA(Ile)-lysidine synthase activity"/>
    <property type="evidence" value="ECO:0007669"/>
    <property type="project" value="UniProtKB-EC"/>
</dbReference>
<evidence type="ECO:0000256" key="5">
    <source>
        <dbReference type="ARBA" id="ARBA00022741"/>
    </source>
</evidence>
<keyword evidence="2 8" id="KW-0963">Cytoplasm</keyword>
<dbReference type="InterPro" id="IPR012094">
    <property type="entry name" value="tRNA_Ile_lys_synt"/>
</dbReference>
<dbReference type="EC" id="6.3.4.19" evidence="8"/>
<dbReference type="SUPFAM" id="SSF82829">
    <property type="entry name" value="MesJ substrate recognition domain-like"/>
    <property type="match status" value="1"/>
</dbReference>
<dbReference type="Gene3D" id="3.40.50.620">
    <property type="entry name" value="HUPs"/>
    <property type="match status" value="1"/>
</dbReference>
<feature type="binding site" evidence="8">
    <location>
        <begin position="25"/>
        <end position="30"/>
    </location>
    <ligand>
        <name>ATP</name>
        <dbReference type="ChEBI" id="CHEBI:30616"/>
    </ligand>
</feature>